<dbReference type="EMBL" id="JAINZZ010000046">
    <property type="protein sequence ID" value="MBY8881337.1"/>
    <property type="molecule type" value="Genomic_DNA"/>
</dbReference>
<evidence type="ECO:0008006" key="6">
    <source>
        <dbReference type="Google" id="ProtNLM"/>
    </source>
</evidence>
<reference evidence="4 5" key="1">
    <citation type="submission" date="2021-08" db="EMBL/GenBank/DDBJ databases">
        <title>WGS of actinomycetes from Thailand.</title>
        <authorList>
            <person name="Thawai C."/>
        </authorList>
    </citation>
    <scope>NUCLEOTIDE SEQUENCE [LARGE SCALE GENOMIC DNA]</scope>
    <source>
        <strain evidence="4 5">PLK6-54</strain>
    </source>
</reference>
<dbReference type="SMART" id="SM00028">
    <property type="entry name" value="TPR"/>
    <property type="match status" value="8"/>
</dbReference>
<feature type="region of interest" description="Disordered" evidence="3">
    <location>
        <begin position="1"/>
        <end position="36"/>
    </location>
</feature>
<evidence type="ECO:0000256" key="3">
    <source>
        <dbReference type="SAM" id="MobiDB-lite"/>
    </source>
</evidence>
<dbReference type="RefSeq" id="WP_222967205.1">
    <property type="nucleotide sequence ID" value="NZ_JAINZZ010000046.1"/>
</dbReference>
<keyword evidence="2" id="KW-0802">TPR repeat</keyword>
<dbReference type="Proteomes" id="UP000778578">
    <property type="component" value="Unassembled WGS sequence"/>
</dbReference>
<dbReference type="PANTHER" id="PTHR44858">
    <property type="entry name" value="TETRATRICOPEPTIDE REPEAT PROTEIN 6"/>
    <property type="match status" value="1"/>
</dbReference>
<dbReference type="PANTHER" id="PTHR44858:SF1">
    <property type="entry name" value="UDP-N-ACETYLGLUCOSAMINE--PEPTIDE N-ACETYLGLUCOSAMINYLTRANSFERASE SPINDLY-RELATED"/>
    <property type="match status" value="1"/>
</dbReference>
<evidence type="ECO:0000313" key="4">
    <source>
        <dbReference type="EMBL" id="MBY8881337.1"/>
    </source>
</evidence>
<organism evidence="4 5">
    <name type="scientific">Actinacidiphila acidipaludis</name>
    <dbReference type="NCBI Taxonomy" id="2873382"/>
    <lineage>
        <taxon>Bacteria</taxon>
        <taxon>Bacillati</taxon>
        <taxon>Actinomycetota</taxon>
        <taxon>Actinomycetes</taxon>
        <taxon>Kitasatosporales</taxon>
        <taxon>Streptomycetaceae</taxon>
        <taxon>Actinacidiphila</taxon>
    </lineage>
</organism>
<keyword evidence="1" id="KW-0677">Repeat</keyword>
<dbReference type="InterPro" id="IPR019734">
    <property type="entry name" value="TPR_rpt"/>
</dbReference>
<evidence type="ECO:0000256" key="1">
    <source>
        <dbReference type="ARBA" id="ARBA00022737"/>
    </source>
</evidence>
<dbReference type="InterPro" id="IPR011990">
    <property type="entry name" value="TPR-like_helical_dom_sf"/>
</dbReference>
<sequence length="760" mass="81491">MTSTSTRHLWISAGTAGAPGGGPAPETPESGAGPRHTIDVRCHRRLRGPYSGGGALIRAVVPELVPDNEGLIAPRATEVIALAPDLAPLVPIAPQTLTALASRAERTRFYSVARTLRVAHGICELLVDWARTLHPDGVVLRFRELDRADPTDRELVAVLLRRCDPALIQVVVDEAANALDPVTAAEATAASEAAAAQGIGAPSIADDELARALRSFADPATARPADPAELPAGADPAQLYIDGEGTSTDPRLAAAYAALPAADRAARHDARAAHLTDHGEPGSALGARLYHLEHGSDPLAAGNAFVEGCEVCFDGGFYEAALDMAVRGRTLFGDERPKPYWNLTNKTGACLSYLRRGEKGFSYFAELRAGSIDPEIHMNSCYMMAMLYTRHLPKNMHDETRATEWVNTAIAFADSRPDPHRAVFVGAFMRNAKALVELHRGDLQASLDLVNEAIAMTDADLGPDEQLLHRSVLRYNRAQILAALGDHDGSLADYDLVISRDPDYGDYYFERAGGRRAAGRFAEALEDYAVAIRLSPPFHEAHFNRADLLRELGEEEAALRDLDYAAILDPSHVDTLVNRADLLIALGELDRAAEDVRTGLALDAKNVRLLCAQGTLLAESEQAEAAFTSFTAALEADPQFAPAWANRAVLAYSAGRPADAVEDLDHAVELGDDPMLRANRALALQDLGEHARALADLDIAVPALADEDPDLLFRRGTARHALGDAEGARADWAAHLAAYDELGETSPFAAELRQLTESAA</sequence>
<accession>A0ABS7QDZ4</accession>
<dbReference type="InterPro" id="IPR050498">
    <property type="entry name" value="Ycf3"/>
</dbReference>
<dbReference type="SUPFAM" id="SSF48452">
    <property type="entry name" value="TPR-like"/>
    <property type="match status" value="1"/>
</dbReference>
<protein>
    <recommendedName>
        <fullName evidence="6">Tetratricopeptide repeat protein</fullName>
    </recommendedName>
</protein>
<gene>
    <name evidence="4" type="ORF">K7862_27405</name>
</gene>
<dbReference type="Pfam" id="PF13432">
    <property type="entry name" value="TPR_16"/>
    <property type="match status" value="3"/>
</dbReference>
<name>A0ABS7QDZ4_9ACTN</name>
<evidence type="ECO:0000313" key="5">
    <source>
        <dbReference type="Proteomes" id="UP000778578"/>
    </source>
</evidence>
<dbReference type="Gene3D" id="1.25.40.10">
    <property type="entry name" value="Tetratricopeptide repeat domain"/>
    <property type="match status" value="4"/>
</dbReference>
<comment type="caution">
    <text evidence="4">The sequence shown here is derived from an EMBL/GenBank/DDBJ whole genome shotgun (WGS) entry which is preliminary data.</text>
</comment>
<proteinExistence type="predicted"/>
<evidence type="ECO:0000256" key="2">
    <source>
        <dbReference type="ARBA" id="ARBA00022803"/>
    </source>
</evidence>
<keyword evidence="5" id="KW-1185">Reference proteome</keyword>